<reference evidence="5" key="1">
    <citation type="submission" date="2019-11" db="EMBL/GenBank/DDBJ databases">
        <authorList>
            <person name="Li J."/>
        </authorList>
    </citation>
    <scope>NUCLEOTIDE SEQUENCE</scope>
    <source>
        <strain evidence="5">B6B</strain>
    </source>
</reference>
<dbReference type="RefSeq" id="WP_153734824.1">
    <property type="nucleotide sequence ID" value="NZ_WJNG01000001.1"/>
</dbReference>
<keyword evidence="6" id="KW-1185">Reference proteome</keyword>
<dbReference type="SMART" id="SM00342">
    <property type="entry name" value="HTH_ARAC"/>
    <property type="match status" value="1"/>
</dbReference>
<dbReference type="Pfam" id="PF13377">
    <property type="entry name" value="Peripla_BP_3"/>
    <property type="match status" value="1"/>
</dbReference>
<dbReference type="OrthoDB" id="9778008at2"/>
<feature type="domain" description="HTH araC/xylS-type" evidence="4">
    <location>
        <begin position="291"/>
        <end position="389"/>
    </location>
</feature>
<evidence type="ECO:0000259" key="4">
    <source>
        <dbReference type="PROSITE" id="PS01124"/>
    </source>
</evidence>
<dbReference type="PROSITE" id="PS00041">
    <property type="entry name" value="HTH_ARAC_FAMILY_1"/>
    <property type="match status" value="1"/>
</dbReference>
<dbReference type="EMBL" id="WJNG01000001">
    <property type="protein sequence ID" value="MRH41157.1"/>
    <property type="molecule type" value="Genomic_DNA"/>
</dbReference>
<dbReference type="Pfam" id="PF12833">
    <property type="entry name" value="HTH_18"/>
    <property type="match status" value="1"/>
</dbReference>
<dbReference type="InterPro" id="IPR009057">
    <property type="entry name" value="Homeodomain-like_sf"/>
</dbReference>
<dbReference type="GO" id="GO:0003700">
    <property type="term" value="F:DNA-binding transcription factor activity"/>
    <property type="evidence" value="ECO:0007669"/>
    <property type="project" value="InterPro"/>
</dbReference>
<dbReference type="PANTHER" id="PTHR30146">
    <property type="entry name" value="LACI-RELATED TRANSCRIPTIONAL REPRESSOR"/>
    <property type="match status" value="1"/>
</dbReference>
<comment type="caution">
    <text evidence="5">The sequence shown here is derived from an EMBL/GenBank/DDBJ whole genome shotgun (WGS) entry which is preliminary data.</text>
</comment>
<proteinExistence type="predicted"/>
<dbReference type="Gene3D" id="1.10.10.60">
    <property type="entry name" value="Homeodomain-like"/>
    <property type="match status" value="1"/>
</dbReference>
<keyword evidence="3" id="KW-0804">Transcription</keyword>
<protein>
    <submittedName>
        <fullName evidence="5">Helix-turn-helix domain-containing protein</fullName>
    </submittedName>
</protein>
<dbReference type="SUPFAM" id="SSF53822">
    <property type="entry name" value="Periplasmic binding protein-like I"/>
    <property type="match status" value="1"/>
</dbReference>
<evidence type="ECO:0000256" key="3">
    <source>
        <dbReference type="ARBA" id="ARBA00023163"/>
    </source>
</evidence>
<dbReference type="PANTHER" id="PTHR30146:SF24">
    <property type="entry name" value="XYLOSE OPERON REGULATORY PROTEIN"/>
    <property type="match status" value="1"/>
</dbReference>
<evidence type="ECO:0000256" key="1">
    <source>
        <dbReference type="ARBA" id="ARBA00023015"/>
    </source>
</evidence>
<dbReference type="Gene3D" id="3.40.50.2300">
    <property type="match status" value="2"/>
</dbReference>
<dbReference type="CDD" id="cd01543">
    <property type="entry name" value="PBP1_XylR"/>
    <property type="match status" value="1"/>
</dbReference>
<dbReference type="GO" id="GO:0000976">
    <property type="term" value="F:transcription cis-regulatory region binding"/>
    <property type="evidence" value="ECO:0007669"/>
    <property type="project" value="TreeGrafter"/>
</dbReference>
<name>A0A6A8DE13_9BACI</name>
<dbReference type="InterPro" id="IPR018062">
    <property type="entry name" value="HTH_AraC-typ_CS"/>
</dbReference>
<dbReference type="InterPro" id="IPR054031">
    <property type="entry name" value="XylR_PBP1"/>
</dbReference>
<dbReference type="InterPro" id="IPR018060">
    <property type="entry name" value="HTH_AraC"/>
</dbReference>
<dbReference type="PROSITE" id="PS01124">
    <property type="entry name" value="HTH_ARAC_FAMILY_2"/>
    <property type="match status" value="1"/>
</dbReference>
<dbReference type="AlphaFoldDB" id="A0A6A8DE13"/>
<evidence type="ECO:0000313" key="5">
    <source>
        <dbReference type="EMBL" id="MRH41157.1"/>
    </source>
</evidence>
<accession>A0A6A8DE13</accession>
<gene>
    <name evidence="5" type="ORF">GH741_00525</name>
</gene>
<keyword evidence="1" id="KW-0805">Transcription regulation</keyword>
<sequence>MTIPQEGSKFNQRKQVALIIETSNEYARGILRGVRKYIRENSNWSIFIEEYSRDNTSDFTWLKQWDGDGILARIENKRIAKSVNNTGLPIVDLSAFRLLPKIPFVETDDYSIVKLASEHFLERGFRNFAFIGNSRFNWSKNRHHHFCNFTKEFGFPFFDYDLFLSQHDSRIDERDELVKWLLSLPRPIAIMAAYDNIGLQILEACRFAKIAVPEEVAVIGVDNDTLITELSDPPLSSITPNTIKTGYNAALILEQLMNGTEIKQIENLIEPVGIATRQSSDVLAIDDPLVAKALHYIRDNAFNNIKVNDLLKVTPLSRRALEHRFIKYIGRTPHEEITVIKIKKVKELLLETDLTIANIGEIANFSNTEYLSVLFKKETGLTPSEYRKKNKT</sequence>
<dbReference type="Pfam" id="PF22177">
    <property type="entry name" value="PBP1_XylR"/>
    <property type="match status" value="1"/>
</dbReference>
<dbReference type="InterPro" id="IPR028082">
    <property type="entry name" value="Peripla_BP_I"/>
</dbReference>
<keyword evidence="2" id="KW-0238">DNA-binding</keyword>
<organism evidence="5 6">
    <name type="scientific">Aquibacillus halophilus</name>
    <dbReference type="NCBI Taxonomy" id="930132"/>
    <lineage>
        <taxon>Bacteria</taxon>
        <taxon>Bacillati</taxon>
        <taxon>Bacillota</taxon>
        <taxon>Bacilli</taxon>
        <taxon>Bacillales</taxon>
        <taxon>Bacillaceae</taxon>
        <taxon>Aquibacillus</taxon>
    </lineage>
</organism>
<dbReference type="InterPro" id="IPR046335">
    <property type="entry name" value="LacI/GalR-like_sensor"/>
</dbReference>
<dbReference type="SUPFAM" id="SSF46689">
    <property type="entry name" value="Homeodomain-like"/>
    <property type="match status" value="1"/>
</dbReference>
<dbReference type="Proteomes" id="UP000799092">
    <property type="component" value="Unassembled WGS sequence"/>
</dbReference>
<evidence type="ECO:0000313" key="6">
    <source>
        <dbReference type="Proteomes" id="UP000799092"/>
    </source>
</evidence>
<evidence type="ECO:0000256" key="2">
    <source>
        <dbReference type="ARBA" id="ARBA00023125"/>
    </source>
</evidence>